<evidence type="ECO:0000313" key="3">
    <source>
        <dbReference type="EMBL" id="GAA2369484.1"/>
    </source>
</evidence>
<feature type="region of interest" description="Disordered" evidence="1">
    <location>
        <begin position="58"/>
        <end position="93"/>
    </location>
</feature>
<sequence length="93" mass="9832">MVDRHTTLARQGSQRRAEQTAAVVERYVEGGQPIRAIAADLGMSYGKVHALLVESATPRRPVGGARTRVQQATAGASPRPTAAPSVRPRVSAC</sequence>
<organism evidence="3 4">
    <name type="scientific">Dactylosporangium salmoneum</name>
    <dbReference type="NCBI Taxonomy" id="53361"/>
    <lineage>
        <taxon>Bacteria</taxon>
        <taxon>Bacillati</taxon>
        <taxon>Actinomycetota</taxon>
        <taxon>Actinomycetes</taxon>
        <taxon>Micromonosporales</taxon>
        <taxon>Micromonosporaceae</taxon>
        <taxon>Dactylosporangium</taxon>
    </lineage>
</organism>
<comment type="caution">
    <text evidence="3">The sequence shown here is derived from an EMBL/GenBank/DDBJ whole genome shotgun (WGS) entry which is preliminary data.</text>
</comment>
<feature type="domain" description="Helix-turn-helix" evidence="2">
    <location>
        <begin position="14"/>
        <end position="66"/>
    </location>
</feature>
<gene>
    <name evidence="3" type="ORF">GCM10010170_069920</name>
</gene>
<name>A0ABN3H5F4_9ACTN</name>
<evidence type="ECO:0000256" key="1">
    <source>
        <dbReference type="SAM" id="MobiDB-lite"/>
    </source>
</evidence>
<accession>A0ABN3H5F4</accession>
<dbReference type="EMBL" id="BAAARV010000069">
    <property type="protein sequence ID" value="GAA2369484.1"/>
    <property type="molecule type" value="Genomic_DNA"/>
</dbReference>
<reference evidence="3 4" key="1">
    <citation type="journal article" date="2019" name="Int. J. Syst. Evol. Microbiol.">
        <title>The Global Catalogue of Microorganisms (GCM) 10K type strain sequencing project: providing services to taxonomists for standard genome sequencing and annotation.</title>
        <authorList>
            <consortium name="The Broad Institute Genomics Platform"/>
            <consortium name="The Broad Institute Genome Sequencing Center for Infectious Disease"/>
            <person name="Wu L."/>
            <person name="Ma J."/>
        </authorList>
    </citation>
    <scope>NUCLEOTIDE SEQUENCE [LARGE SCALE GENOMIC DNA]</scope>
    <source>
        <strain evidence="3 4">JCM 3272</strain>
    </source>
</reference>
<evidence type="ECO:0000313" key="4">
    <source>
        <dbReference type="Proteomes" id="UP001501444"/>
    </source>
</evidence>
<dbReference type="RefSeq" id="WP_344616864.1">
    <property type="nucleotide sequence ID" value="NZ_BAAARV010000069.1"/>
</dbReference>
<dbReference type="Proteomes" id="UP001501444">
    <property type="component" value="Unassembled WGS sequence"/>
</dbReference>
<dbReference type="Pfam" id="PF19575">
    <property type="entry name" value="HTH_58"/>
    <property type="match status" value="1"/>
</dbReference>
<proteinExistence type="predicted"/>
<dbReference type="InterPro" id="IPR045745">
    <property type="entry name" value="HTH_58_Actinobacteria-type"/>
</dbReference>
<protein>
    <recommendedName>
        <fullName evidence="2">Helix-turn-helix domain-containing protein</fullName>
    </recommendedName>
</protein>
<keyword evidence="4" id="KW-1185">Reference proteome</keyword>
<evidence type="ECO:0000259" key="2">
    <source>
        <dbReference type="Pfam" id="PF19575"/>
    </source>
</evidence>